<evidence type="ECO:0000256" key="1">
    <source>
        <dbReference type="ARBA" id="ARBA00023015"/>
    </source>
</evidence>
<keyword evidence="3" id="KW-0804">Transcription</keyword>
<dbReference type="OMA" id="PLICHEQ"/>
<keyword evidence="4" id="KW-0539">Nucleus</keyword>
<dbReference type="EnsemblPlants" id="ORUFI11G15270.1">
    <property type="protein sequence ID" value="ORUFI11G15270.1"/>
    <property type="gene ID" value="ORUFI11G15270"/>
</dbReference>
<dbReference type="GO" id="GO:0003700">
    <property type="term" value="F:DNA-binding transcription factor activity"/>
    <property type="evidence" value="ECO:0007669"/>
    <property type="project" value="TreeGrafter"/>
</dbReference>
<keyword evidence="1" id="KW-0805">Transcription regulation</keyword>
<evidence type="ECO:0000256" key="3">
    <source>
        <dbReference type="ARBA" id="ARBA00023163"/>
    </source>
</evidence>
<dbReference type="Proteomes" id="UP000008022">
    <property type="component" value="Unassembled WGS sequence"/>
</dbReference>
<name>A0A0E0R8Q3_ORYRU</name>
<accession>A0A0E0R8Q3</accession>
<dbReference type="GO" id="GO:0000976">
    <property type="term" value="F:transcription cis-regulatory region binding"/>
    <property type="evidence" value="ECO:0007669"/>
    <property type="project" value="TreeGrafter"/>
</dbReference>
<reference evidence="6" key="1">
    <citation type="submission" date="2013-06" db="EMBL/GenBank/DDBJ databases">
        <authorList>
            <person name="Zhao Q."/>
        </authorList>
    </citation>
    <scope>NUCLEOTIDE SEQUENCE</scope>
    <source>
        <strain evidence="6">cv. W1943</strain>
    </source>
</reference>
<proteinExistence type="predicted"/>
<sequence>MAVATTSDGRCIRARDSADTLHGWRCGGWGGSGVVDTKKWTNKLPLGSPFTPSHFSEEQELNSSIYAAAFRRPLICHEQLLLSLCDGSLQVCGEFDRFLPQKVDRKKKNCHAMQLRMRKQRHLDGLTAQVAHLPRDNAHVATVLGLTTQGLLAVDAENAVLRT</sequence>
<evidence type="ECO:0000256" key="2">
    <source>
        <dbReference type="ARBA" id="ARBA00023125"/>
    </source>
</evidence>
<dbReference type="PANTHER" id="PTHR45764">
    <property type="entry name" value="BZIP TRANSCRIPTION FACTOR 44"/>
    <property type="match status" value="1"/>
</dbReference>
<keyword evidence="6" id="KW-1185">Reference proteome</keyword>
<dbReference type="AlphaFoldDB" id="A0A0E0R8Q3"/>
<dbReference type="PANTHER" id="PTHR45764:SF76">
    <property type="entry name" value="OS02G0132500 PROTEIN"/>
    <property type="match status" value="1"/>
</dbReference>
<keyword evidence="2" id="KW-0238">DNA-binding</keyword>
<evidence type="ECO:0000313" key="6">
    <source>
        <dbReference type="Proteomes" id="UP000008022"/>
    </source>
</evidence>
<reference evidence="5" key="2">
    <citation type="submission" date="2015-06" db="UniProtKB">
        <authorList>
            <consortium name="EnsemblPlants"/>
        </authorList>
    </citation>
    <scope>IDENTIFICATION</scope>
</reference>
<evidence type="ECO:0000256" key="4">
    <source>
        <dbReference type="ARBA" id="ARBA00023242"/>
    </source>
</evidence>
<organism evidence="5 6">
    <name type="scientific">Oryza rufipogon</name>
    <name type="common">Brownbeard rice</name>
    <name type="synonym">Asian wild rice</name>
    <dbReference type="NCBI Taxonomy" id="4529"/>
    <lineage>
        <taxon>Eukaryota</taxon>
        <taxon>Viridiplantae</taxon>
        <taxon>Streptophyta</taxon>
        <taxon>Embryophyta</taxon>
        <taxon>Tracheophyta</taxon>
        <taxon>Spermatophyta</taxon>
        <taxon>Magnoliopsida</taxon>
        <taxon>Liliopsida</taxon>
        <taxon>Poales</taxon>
        <taxon>Poaceae</taxon>
        <taxon>BOP clade</taxon>
        <taxon>Oryzoideae</taxon>
        <taxon>Oryzeae</taxon>
        <taxon>Oryzinae</taxon>
        <taxon>Oryza</taxon>
    </lineage>
</organism>
<protein>
    <submittedName>
        <fullName evidence="5">Uncharacterized protein</fullName>
    </submittedName>
</protein>
<dbReference type="GO" id="GO:0005634">
    <property type="term" value="C:nucleus"/>
    <property type="evidence" value="ECO:0007669"/>
    <property type="project" value="TreeGrafter"/>
</dbReference>
<dbReference type="HOGENOM" id="CLU_138194_0_0_1"/>
<evidence type="ECO:0000313" key="5">
    <source>
        <dbReference type="EnsemblPlants" id="ORUFI11G15270.1"/>
    </source>
</evidence>
<dbReference type="GO" id="GO:0045893">
    <property type="term" value="P:positive regulation of DNA-templated transcription"/>
    <property type="evidence" value="ECO:0007669"/>
    <property type="project" value="TreeGrafter"/>
</dbReference>
<dbReference type="STRING" id="4529.A0A0E0R8Q3"/>
<dbReference type="Gramene" id="ORUFI11G15270.1">
    <property type="protein sequence ID" value="ORUFI11G15270.1"/>
    <property type="gene ID" value="ORUFI11G15270"/>
</dbReference>